<protein>
    <submittedName>
        <fullName evidence="1">Uncharacterized protein</fullName>
    </submittedName>
</protein>
<accession>A0A0D0AUD0</accession>
<evidence type="ECO:0000313" key="1">
    <source>
        <dbReference type="EMBL" id="KIK41549.1"/>
    </source>
</evidence>
<name>A0A0D0AUD0_9AGAM</name>
<proteinExistence type="predicted"/>
<dbReference type="AlphaFoldDB" id="A0A0D0AUD0"/>
<organism evidence="1 2">
    <name type="scientific">Suillus luteus UH-Slu-Lm8-n1</name>
    <dbReference type="NCBI Taxonomy" id="930992"/>
    <lineage>
        <taxon>Eukaryota</taxon>
        <taxon>Fungi</taxon>
        <taxon>Dikarya</taxon>
        <taxon>Basidiomycota</taxon>
        <taxon>Agaricomycotina</taxon>
        <taxon>Agaricomycetes</taxon>
        <taxon>Agaricomycetidae</taxon>
        <taxon>Boletales</taxon>
        <taxon>Suillineae</taxon>
        <taxon>Suillaceae</taxon>
        <taxon>Suillus</taxon>
    </lineage>
</organism>
<keyword evidence="2" id="KW-1185">Reference proteome</keyword>
<reference evidence="1 2" key="1">
    <citation type="submission" date="2014-04" db="EMBL/GenBank/DDBJ databases">
        <authorList>
            <consortium name="DOE Joint Genome Institute"/>
            <person name="Kuo A."/>
            <person name="Ruytinx J."/>
            <person name="Rineau F."/>
            <person name="Colpaert J."/>
            <person name="Kohler A."/>
            <person name="Nagy L.G."/>
            <person name="Floudas D."/>
            <person name="Copeland A."/>
            <person name="Barry K.W."/>
            <person name="Cichocki N."/>
            <person name="Veneault-Fourrey C."/>
            <person name="LaButti K."/>
            <person name="Lindquist E.A."/>
            <person name="Lipzen A."/>
            <person name="Lundell T."/>
            <person name="Morin E."/>
            <person name="Murat C."/>
            <person name="Sun H."/>
            <person name="Tunlid A."/>
            <person name="Henrissat B."/>
            <person name="Grigoriev I.V."/>
            <person name="Hibbett D.S."/>
            <person name="Martin F."/>
            <person name="Nordberg H.P."/>
            <person name="Cantor M.N."/>
            <person name="Hua S.X."/>
        </authorList>
    </citation>
    <scope>NUCLEOTIDE SEQUENCE [LARGE SCALE GENOMIC DNA]</scope>
    <source>
        <strain evidence="1 2">UH-Slu-Lm8-n1</strain>
    </source>
</reference>
<dbReference type="Proteomes" id="UP000054485">
    <property type="component" value="Unassembled WGS sequence"/>
</dbReference>
<dbReference type="InParanoid" id="A0A0D0AUD0"/>
<sequence>MPYLGGRTPYSTSFLALASKASSTPGVSHFAHRFSVPPDIDAEGSIQRTSEFCVFLTLFRTKFGAGLPVGARLLVRLPTCVRVRIYVLAPDTKTSCVLRRLDGTWNDDVDPHRFVRSMCWKLLKWQARTSM</sequence>
<dbReference type="EMBL" id="KN835265">
    <property type="protein sequence ID" value="KIK41549.1"/>
    <property type="molecule type" value="Genomic_DNA"/>
</dbReference>
<reference evidence="2" key="2">
    <citation type="submission" date="2015-01" db="EMBL/GenBank/DDBJ databases">
        <title>Evolutionary Origins and Diversification of the Mycorrhizal Mutualists.</title>
        <authorList>
            <consortium name="DOE Joint Genome Institute"/>
            <consortium name="Mycorrhizal Genomics Consortium"/>
            <person name="Kohler A."/>
            <person name="Kuo A."/>
            <person name="Nagy L.G."/>
            <person name="Floudas D."/>
            <person name="Copeland A."/>
            <person name="Barry K.W."/>
            <person name="Cichocki N."/>
            <person name="Veneault-Fourrey C."/>
            <person name="LaButti K."/>
            <person name="Lindquist E.A."/>
            <person name="Lipzen A."/>
            <person name="Lundell T."/>
            <person name="Morin E."/>
            <person name="Murat C."/>
            <person name="Riley R."/>
            <person name="Ohm R."/>
            <person name="Sun H."/>
            <person name="Tunlid A."/>
            <person name="Henrissat B."/>
            <person name="Grigoriev I.V."/>
            <person name="Hibbett D.S."/>
            <person name="Martin F."/>
        </authorList>
    </citation>
    <scope>NUCLEOTIDE SEQUENCE [LARGE SCALE GENOMIC DNA]</scope>
    <source>
        <strain evidence="2">UH-Slu-Lm8-n1</strain>
    </source>
</reference>
<evidence type="ECO:0000313" key="2">
    <source>
        <dbReference type="Proteomes" id="UP000054485"/>
    </source>
</evidence>
<dbReference type="HOGENOM" id="CLU_1928979_0_0_1"/>
<gene>
    <name evidence="1" type="ORF">CY34DRAFT_199906</name>
</gene>